<accession>A0A0G3H1R4</accession>
<evidence type="ECO:0000313" key="1">
    <source>
        <dbReference type="EMBL" id="AKK06670.1"/>
    </source>
</evidence>
<dbReference type="Pfam" id="PF00756">
    <property type="entry name" value="Esterase"/>
    <property type="match status" value="1"/>
</dbReference>
<proteinExistence type="predicted"/>
<gene>
    <name evidence="1" type="ORF">CMUST_11795</name>
</gene>
<protein>
    <submittedName>
        <fullName evidence="1">Putative esterase</fullName>
    </submittedName>
</protein>
<evidence type="ECO:0000313" key="2">
    <source>
        <dbReference type="Proteomes" id="UP000035199"/>
    </source>
</evidence>
<sequence length="365" mass="40752">MNDKPGATRRYCNIVAAFTNAPISGAIIKAGIATVQKFPSIWRRIPPIYLEERAQPASGSMRFNTPRLIDRMPDEDPRVQRWFVESPAMQRIVEVQVMLPTRLGEPAPMLYLLDGVSAPRRSGWLREGRILEIMGDQQVTVVMPTEASGSLYEDWLYDDPILGRCRWETFLTQELPQILEHPDQCLAFNGKRIIGGLSMGATGAVRIAAKNPEFFHGVIGLSGCYSTTSTMGRGMTLAMIRSVGGEPDNIWGAGRTPRSIAADVTRNPEGLRNMPVYLFTANGHITNHDIGLHLGRPRHELPGAVLLEHAAYASTKELEAAMRRAGMTHQVVRYQLGGVHDWAYYGPELLKGWETVYIRHHSRVR</sequence>
<dbReference type="Proteomes" id="UP000035199">
    <property type="component" value="Chromosome"/>
</dbReference>
<dbReference type="Gene3D" id="3.40.50.1820">
    <property type="entry name" value="alpha/beta hydrolase"/>
    <property type="match status" value="1"/>
</dbReference>
<dbReference type="STRING" id="571915.CMUST_11795"/>
<organism evidence="1 2">
    <name type="scientific">Corynebacterium mustelae</name>
    <dbReference type="NCBI Taxonomy" id="571915"/>
    <lineage>
        <taxon>Bacteria</taxon>
        <taxon>Bacillati</taxon>
        <taxon>Actinomycetota</taxon>
        <taxon>Actinomycetes</taxon>
        <taxon>Mycobacteriales</taxon>
        <taxon>Corynebacteriaceae</taxon>
        <taxon>Corynebacterium</taxon>
    </lineage>
</organism>
<dbReference type="PANTHER" id="PTHR48098:SF1">
    <property type="entry name" value="DIACYLGLYCEROL ACYLTRANSFERASE_MYCOLYLTRANSFERASE AG85A"/>
    <property type="match status" value="1"/>
</dbReference>
<dbReference type="PANTHER" id="PTHR48098">
    <property type="entry name" value="ENTEROCHELIN ESTERASE-RELATED"/>
    <property type="match status" value="1"/>
</dbReference>
<keyword evidence="2" id="KW-1185">Reference proteome</keyword>
<dbReference type="GO" id="GO:0016747">
    <property type="term" value="F:acyltransferase activity, transferring groups other than amino-acyl groups"/>
    <property type="evidence" value="ECO:0007669"/>
    <property type="project" value="TreeGrafter"/>
</dbReference>
<dbReference type="RefSeq" id="WP_047262654.1">
    <property type="nucleotide sequence ID" value="NZ_CP011542.1"/>
</dbReference>
<dbReference type="KEGG" id="cmv:CMUST_11795"/>
<dbReference type="EMBL" id="CP011542">
    <property type="protein sequence ID" value="AKK06670.1"/>
    <property type="molecule type" value="Genomic_DNA"/>
</dbReference>
<dbReference type="SUPFAM" id="SSF53474">
    <property type="entry name" value="alpha/beta-Hydrolases"/>
    <property type="match status" value="1"/>
</dbReference>
<dbReference type="PATRIC" id="fig|571915.4.peg.2519"/>
<reference evidence="2" key="2">
    <citation type="submission" date="2015-05" db="EMBL/GenBank/DDBJ databases">
        <title>Complete genome sequence of Corynebacterium mustelae DSM 45274, isolated from various tissues of a male ferret with lethal sepsis.</title>
        <authorList>
            <person name="Ruckert C."/>
            <person name="Albersmeier A."/>
            <person name="Winkler A."/>
            <person name="Tauch A."/>
        </authorList>
    </citation>
    <scope>NUCLEOTIDE SEQUENCE [LARGE SCALE GENOMIC DNA]</scope>
    <source>
        <strain evidence="2">DSM 45274</strain>
    </source>
</reference>
<name>A0A0G3H1R4_9CORY</name>
<dbReference type="InterPro" id="IPR029058">
    <property type="entry name" value="AB_hydrolase_fold"/>
</dbReference>
<dbReference type="OrthoDB" id="4510758at2"/>
<reference evidence="1 2" key="1">
    <citation type="journal article" date="2015" name="Genome Announc.">
        <title>Complete Genome Sequence of the Type Strain Corynebacterium mustelae DSM 45274, Isolated from Various Tissues of a Male Ferret with Lethal Sepsis.</title>
        <authorList>
            <person name="Ruckert C."/>
            <person name="Eimer J."/>
            <person name="Winkler A."/>
            <person name="Tauch A."/>
        </authorList>
    </citation>
    <scope>NUCLEOTIDE SEQUENCE [LARGE SCALE GENOMIC DNA]</scope>
    <source>
        <strain evidence="1 2">DSM 45274</strain>
    </source>
</reference>
<dbReference type="InterPro" id="IPR050583">
    <property type="entry name" value="Mycobacterial_A85_antigen"/>
</dbReference>
<dbReference type="InterPro" id="IPR000801">
    <property type="entry name" value="Esterase-like"/>
</dbReference>
<dbReference type="AlphaFoldDB" id="A0A0G3H1R4"/>